<dbReference type="CDD" id="cd16891">
    <property type="entry name" value="CwlT-like"/>
    <property type="match status" value="1"/>
</dbReference>
<dbReference type="Gene3D" id="1.10.530.10">
    <property type="match status" value="1"/>
</dbReference>
<proteinExistence type="predicted"/>
<reference evidence="2 3" key="1">
    <citation type="submission" date="2016-07" db="EMBL/GenBank/DDBJ databases">
        <authorList>
            <person name="Townsley L."/>
            <person name="Shank E.A."/>
        </authorList>
    </citation>
    <scope>NUCLEOTIDE SEQUENCE [LARGE SCALE GENOMIC DNA]</scope>
    <source>
        <strain evidence="2 3">CH01</strain>
    </source>
</reference>
<gene>
    <name evidence="2" type="ORF">BED47_05995</name>
</gene>
<keyword evidence="3" id="KW-1185">Reference proteome</keyword>
<organism evidence="2 3">
    <name type="scientific">Gottfriedia luciferensis</name>
    <dbReference type="NCBI Taxonomy" id="178774"/>
    <lineage>
        <taxon>Bacteria</taxon>
        <taxon>Bacillati</taxon>
        <taxon>Bacillota</taxon>
        <taxon>Bacilli</taxon>
        <taxon>Bacillales</taxon>
        <taxon>Bacillaceae</taxon>
        <taxon>Gottfriedia</taxon>
    </lineage>
</organism>
<accession>A0ABX2ZQN1</accession>
<dbReference type="EMBL" id="MDKC01000013">
    <property type="protein sequence ID" value="ODG92027.1"/>
    <property type="molecule type" value="Genomic_DNA"/>
</dbReference>
<evidence type="ECO:0000313" key="2">
    <source>
        <dbReference type="EMBL" id="ODG92027.1"/>
    </source>
</evidence>
<dbReference type="InterPro" id="IPR023346">
    <property type="entry name" value="Lysozyme-like_dom_sf"/>
</dbReference>
<dbReference type="PANTHER" id="PTHR34135:SF3">
    <property type="entry name" value="PNEUMOCOCCAL VACCINE ANTIGEN A"/>
    <property type="match status" value="1"/>
</dbReference>
<evidence type="ECO:0000259" key="1">
    <source>
        <dbReference type="Pfam" id="PF13702"/>
    </source>
</evidence>
<comment type="caution">
    <text evidence="2">The sequence shown here is derived from an EMBL/GenBank/DDBJ whole genome shotgun (WGS) entry which is preliminary data.</text>
</comment>
<sequence>MKKNRMWKFIKKLLLFTLLISIIGLFAIYRYYFQDVLKYETQVYTELKTSNLEEYTPLLLGLMMQETKGKGKDPMQASESLGLAKDSIQDTSKSIQQGVSHFKDVYSYGKKQGVDLQTIIQSYNMGIAYIDFVKTHGGKHTDQLAKTYSLSMVEKNPELYTCNNNKKNFRYPYCYGDFTYSQKVMKKTKYFEILVPLKNNIVGKP</sequence>
<feature type="domain" description="CwlT-like lysozyme" evidence="1">
    <location>
        <begin position="34"/>
        <end position="187"/>
    </location>
</feature>
<dbReference type="SUPFAM" id="SSF53955">
    <property type="entry name" value="Lysozyme-like"/>
    <property type="match status" value="1"/>
</dbReference>
<dbReference type="Pfam" id="PF13702">
    <property type="entry name" value="Lysozyme_like"/>
    <property type="match status" value="1"/>
</dbReference>
<dbReference type="Proteomes" id="UP000094580">
    <property type="component" value="Unassembled WGS sequence"/>
</dbReference>
<dbReference type="RefSeq" id="WP_025569083.1">
    <property type="nucleotide sequence ID" value="NZ_MDKC01000013.1"/>
</dbReference>
<protein>
    <recommendedName>
        <fullName evidence="1">CwlT-like lysozyme domain-containing protein</fullName>
    </recommendedName>
</protein>
<dbReference type="InterPro" id="IPR047194">
    <property type="entry name" value="CwlT-like_lysozyme"/>
</dbReference>
<name>A0ABX2ZQN1_9BACI</name>
<evidence type="ECO:0000313" key="3">
    <source>
        <dbReference type="Proteomes" id="UP000094580"/>
    </source>
</evidence>
<dbReference type="PANTHER" id="PTHR34135">
    <property type="entry name" value="LYSOZYME"/>
    <property type="match status" value="1"/>
</dbReference>